<keyword evidence="2" id="KW-1185">Reference proteome</keyword>
<organism evidence="1 2">
    <name type="scientific">Xylaria bambusicola</name>
    <dbReference type="NCBI Taxonomy" id="326684"/>
    <lineage>
        <taxon>Eukaryota</taxon>
        <taxon>Fungi</taxon>
        <taxon>Dikarya</taxon>
        <taxon>Ascomycota</taxon>
        <taxon>Pezizomycotina</taxon>
        <taxon>Sordariomycetes</taxon>
        <taxon>Xylariomycetidae</taxon>
        <taxon>Xylariales</taxon>
        <taxon>Xylariaceae</taxon>
        <taxon>Xylaria</taxon>
    </lineage>
</organism>
<gene>
    <name evidence="1" type="ORF">RRF57_002196</name>
</gene>
<dbReference type="EMBL" id="JAWHQM010000003">
    <property type="protein sequence ID" value="KAK5626481.1"/>
    <property type="molecule type" value="Genomic_DNA"/>
</dbReference>
<evidence type="ECO:0000313" key="2">
    <source>
        <dbReference type="Proteomes" id="UP001305414"/>
    </source>
</evidence>
<dbReference type="AlphaFoldDB" id="A0AAN7Z6Q8"/>
<protein>
    <submittedName>
        <fullName evidence="1">Uncharacterized protein</fullName>
    </submittedName>
</protein>
<evidence type="ECO:0000313" key="1">
    <source>
        <dbReference type="EMBL" id="KAK5626481.1"/>
    </source>
</evidence>
<sequence length="64" mass="7679">MAWGTRKVKKQILAAQKAHEAYFQYSQVDSERDGSDRLKSTVAQDDKIDPNQRKYYRWKKSQWN</sequence>
<accession>A0AAN7Z6Q8</accession>
<name>A0AAN7Z6Q8_9PEZI</name>
<comment type="caution">
    <text evidence="1">The sequence shown here is derived from an EMBL/GenBank/DDBJ whole genome shotgun (WGS) entry which is preliminary data.</text>
</comment>
<reference evidence="1 2" key="1">
    <citation type="submission" date="2023-10" db="EMBL/GenBank/DDBJ databases">
        <title>Draft genome sequence of Xylaria bambusicola isolate GMP-LS, the root and basal stem rot pathogen of sugarcane in Indonesia.</title>
        <authorList>
            <person name="Selvaraj P."/>
            <person name="Muralishankar V."/>
            <person name="Muruganantham S."/>
            <person name="Sp S."/>
            <person name="Haryani S."/>
            <person name="Lau K.J.X."/>
            <person name="Naqvi N.I."/>
        </authorList>
    </citation>
    <scope>NUCLEOTIDE SEQUENCE [LARGE SCALE GENOMIC DNA]</scope>
    <source>
        <strain evidence="1">GMP-LS</strain>
    </source>
</reference>
<dbReference type="Proteomes" id="UP001305414">
    <property type="component" value="Unassembled WGS sequence"/>
</dbReference>
<proteinExistence type="predicted"/>